<protein>
    <submittedName>
        <fullName evidence="1">Uncharacterized protein</fullName>
    </submittedName>
</protein>
<proteinExistence type="predicted"/>
<keyword evidence="2" id="KW-1185">Reference proteome</keyword>
<evidence type="ECO:0000313" key="1">
    <source>
        <dbReference type="EMBL" id="KAJ4456747.1"/>
    </source>
</evidence>
<accession>A0ABQ8UBT2</accession>
<dbReference type="EMBL" id="JAPMOS010000062">
    <property type="protein sequence ID" value="KAJ4456747.1"/>
    <property type="molecule type" value="Genomic_DNA"/>
</dbReference>
<dbReference type="Proteomes" id="UP001141327">
    <property type="component" value="Unassembled WGS sequence"/>
</dbReference>
<organism evidence="1 2">
    <name type="scientific">Paratrimastix pyriformis</name>
    <dbReference type="NCBI Taxonomy" id="342808"/>
    <lineage>
        <taxon>Eukaryota</taxon>
        <taxon>Metamonada</taxon>
        <taxon>Preaxostyla</taxon>
        <taxon>Paratrimastigidae</taxon>
        <taxon>Paratrimastix</taxon>
    </lineage>
</organism>
<evidence type="ECO:0000313" key="2">
    <source>
        <dbReference type="Proteomes" id="UP001141327"/>
    </source>
</evidence>
<reference evidence="1" key="1">
    <citation type="journal article" date="2022" name="bioRxiv">
        <title>Genomics of Preaxostyla Flagellates Illuminates Evolutionary Transitions and the Path Towards Mitochondrial Loss.</title>
        <authorList>
            <person name="Novak L.V.F."/>
            <person name="Treitli S.C."/>
            <person name="Pyrih J."/>
            <person name="Halakuc P."/>
            <person name="Pipaliya S.V."/>
            <person name="Vacek V."/>
            <person name="Brzon O."/>
            <person name="Soukal P."/>
            <person name="Eme L."/>
            <person name="Dacks J.B."/>
            <person name="Karnkowska A."/>
            <person name="Elias M."/>
            <person name="Hampl V."/>
        </authorList>
    </citation>
    <scope>NUCLEOTIDE SEQUENCE</scope>
    <source>
        <strain evidence="1">RCP-MX</strain>
    </source>
</reference>
<name>A0ABQ8UBT2_9EUKA</name>
<comment type="caution">
    <text evidence="1">The sequence shown here is derived from an EMBL/GenBank/DDBJ whole genome shotgun (WGS) entry which is preliminary data.</text>
</comment>
<sequence>MEREKEEEKSRVDRFYALVKSCSFEDRLEKEFLRWLEANLQGFSDTFPSLALAMAEFMKYGCGPASVRLSCFVHEEFPPRVGSATLLPLLGEAENIEITEDLRTVGQLRALHRGRPIFLRDPVTRRRIHVQDSALLRPERIYFEDAPFEIHTFRVECAGIINYSAKHGGDFSLRETVTHAANTAAVPFLGEISHEPSPTEHACLDYYLVSVAIPCDDPGRLDQFMALVRGACSACDLSKCKHTTRPGTPDEYVTFSFPDHDFSRHKSMAASELTPSFRGSRH</sequence>
<gene>
    <name evidence="1" type="ORF">PAPYR_7965</name>
</gene>